<keyword evidence="4" id="KW-1003">Cell membrane</keyword>
<name>A0ABV9D9R9_9MICO</name>
<dbReference type="Pfam" id="PF01544">
    <property type="entry name" value="CorA"/>
    <property type="match status" value="1"/>
</dbReference>
<dbReference type="InterPro" id="IPR045861">
    <property type="entry name" value="CorA_cytoplasmic_dom"/>
</dbReference>
<keyword evidence="6 8" id="KW-1133">Transmembrane helix</keyword>
<evidence type="ECO:0000256" key="3">
    <source>
        <dbReference type="ARBA" id="ARBA00022448"/>
    </source>
</evidence>
<comment type="similarity">
    <text evidence="2">Belongs to the CorA metal ion transporter (MIT) (TC 1.A.35) family.</text>
</comment>
<evidence type="ECO:0000256" key="4">
    <source>
        <dbReference type="ARBA" id="ARBA00022475"/>
    </source>
</evidence>
<evidence type="ECO:0000313" key="10">
    <source>
        <dbReference type="Proteomes" id="UP001595955"/>
    </source>
</evidence>
<feature type="transmembrane region" description="Helical" evidence="8">
    <location>
        <begin position="312"/>
        <end position="332"/>
    </location>
</feature>
<evidence type="ECO:0000256" key="2">
    <source>
        <dbReference type="ARBA" id="ARBA00009765"/>
    </source>
</evidence>
<dbReference type="InterPro" id="IPR045863">
    <property type="entry name" value="CorA_TM1_TM2"/>
</dbReference>
<protein>
    <submittedName>
        <fullName evidence="9">Magnesium and cobalt transport protein CorA</fullName>
    </submittedName>
</protein>
<evidence type="ECO:0000256" key="5">
    <source>
        <dbReference type="ARBA" id="ARBA00022692"/>
    </source>
</evidence>
<sequence length="338" mass="38187">MGVVDNVIYVDGSRVAAPANLEETFELLHAHGGMAWVGLYRPSPEEIAAVAAEFALHDLAQEDTRKAHQRPKLERYGETLFTVLRPARYIESTEKVEFGELHVFTGPGFVVTVRHAESPDLGKVRRRLEAEPDTLTLGPEAVLYAILDEVVDGYGPVAAGLENDIDEIEDQVFSSDPSVSRRIYELSREVMAFQRATHPLVRMLDDLERGFDRYDVDVELQHRLRDVQDHTLRIVERADSFRALLQNALTLNATLVAQEQNEEMRRVTEASYVQSEEVKRISSWAAILFAPTLVGTVYGMNFTHMPELDWTYGYPLAIGAMVAMGAVLYVIFKRHDWL</sequence>
<keyword evidence="7 8" id="KW-0472">Membrane</keyword>
<dbReference type="SUPFAM" id="SSF144083">
    <property type="entry name" value="Magnesium transport protein CorA, transmembrane region"/>
    <property type="match status" value="1"/>
</dbReference>
<dbReference type="SUPFAM" id="SSF143865">
    <property type="entry name" value="CorA soluble domain-like"/>
    <property type="match status" value="1"/>
</dbReference>
<comment type="caution">
    <text evidence="9">The sequence shown here is derived from an EMBL/GenBank/DDBJ whole genome shotgun (WGS) entry which is preliminary data.</text>
</comment>
<gene>
    <name evidence="9" type="ORF">ACFO3F_09510</name>
</gene>
<dbReference type="PANTHER" id="PTHR46494:SF1">
    <property type="entry name" value="CORA FAMILY METAL ION TRANSPORTER (EUROFUNG)"/>
    <property type="match status" value="1"/>
</dbReference>
<dbReference type="Gene3D" id="3.30.460.20">
    <property type="entry name" value="CorA soluble domain-like"/>
    <property type="match status" value="1"/>
</dbReference>
<dbReference type="PANTHER" id="PTHR46494">
    <property type="entry name" value="CORA FAMILY METAL ION TRANSPORTER (EUROFUNG)"/>
    <property type="match status" value="1"/>
</dbReference>
<dbReference type="EMBL" id="JBHSGF010000006">
    <property type="protein sequence ID" value="MFC4555482.1"/>
    <property type="molecule type" value="Genomic_DNA"/>
</dbReference>
<evidence type="ECO:0000256" key="8">
    <source>
        <dbReference type="SAM" id="Phobius"/>
    </source>
</evidence>
<feature type="transmembrane region" description="Helical" evidence="8">
    <location>
        <begin position="281"/>
        <end position="300"/>
    </location>
</feature>
<dbReference type="CDD" id="cd12830">
    <property type="entry name" value="MtCorA-like"/>
    <property type="match status" value="1"/>
</dbReference>
<reference evidence="10" key="1">
    <citation type="journal article" date="2019" name="Int. J. Syst. Evol. Microbiol.">
        <title>The Global Catalogue of Microorganisms (GCM) 10K type strain sequencing project: providing services to taxonomists for standard genome sequencing and annotation.</title>
        <authorList>
            <consortium name="The Broad Institute Genomics Platform"/>
            <consortium name="The Broad Institute Genome Sequencing Center for Infectious Disease"/>
            <person name="Wu L."/>
            <person name="Ma J."/>
        </authorList>
    </citation>
    <scope>NUCLEOTIDE SEQUENCE [LARGE SCALE GENOMIC DNA]</scope>
    <source>
        <strain evidence="10">JCM 3369</strain>
    </source>
</reference>
<proteinExistence type="inferred from homology"/>
<keyword evidence="5 8" id="KW-0812">Transmembrane</keyword>
<keyword evidence="3" id="KW-0813">Transport</keyword>
<dbReference type="Gene3D" id="1.20.58.340">
    <property type="entry name" value="Magnesium transport protein CorA, transmembrane region"/>
    <property type="match status" value="2"/>
</dbReference>
<comment type="subcellular location">
    <subcellularLocation>
        <location evidence="1">Cell membrane</location>
        <topology evidence="1">Multi-pass membrane protein</topology>
    </subcellularLocation>
</comment>
<organism evidence="9 10">
    <name type="scientific">Georgenia faecalis</name>
    <dbReference type="NCBI Taxonomy" id="2483799"/>
    <lineage>
        <taxon>Bacteria</taxon>
        <taxon>Bacillati</taxon>
        <taxon>Actinomycetota</taxon>
        <taxon>Actinomycetes</taxon>
        <taxon>Micrococcales</taxon>
        <taxon>Bogoriellaceae</taxon>
        <taxon>Georgenia</taxon>
    </lineage>
</organism>
<dbReference type="RefSeq" id="WP_122823639.1">
    <property type="nucleotide sequence ID" value="NZ_CP033325.1"/>
</dbReference>
<evidence type="ECO:0000256" key="7">
    <source>
        <dbReference type="ARBA" id="ARBA00023136"/>
    </source>
</evidence>
<keyword evidence="10" id="KW-1185">Reference proteome</keyword>
<evidence type="ECO:0000313" key="9">
    <source>
        <dbReference type="EMBL" id="MFC4555482.1"/>
    </source>
</evidence>
<evidence type="ECO:0000256" key="1">
    <source>
        <dbReference type="ARBA" id="ARBA00004651"/>
    </source>
</evidence>
<dbReference type="InterPro" id="IPR002523">
    <property type="entry name" value="MgTranspt_CorA/ZnTranspt_ZntB"/>
</dbReference>
<accession>A0ABV9D9R9</accession>
<dbReference type="Proteomes" id="UP001595955">
    <property type="component" value="Unassembled WGS sequence"/>
</dbReference>
<evidence type="ECO:0000256" key="6">
    <source>
        <dbReference type="ARBA" id="ARBA00022989"/>
    </source>
</evidence>